<evidence type="ECO:0000313" key="1">
    <source>
        <dbReference type="EMBL" id="JAH41472.1"/>
    </source>
</evidence>
<protein>
    <submittedName>
        <fullName evidence="1">Uncharacterized protein</fullName>
    </submittedName>
</protein>
<accession>A0A0E9SJR4</accession>
<name>A0A0E9SJR4_ANGAN</name>
<organism evidence="1">
    <name type="scientific">Anguilla anguilla</name>
    <name type="common">European freshwater eel</name>
    <name type="synonym">Muraena anguilla</name>
    <dbReference type="NCBI Taxonomy" id="7936"/>
    <lineage>
        <taxon>Eukaryota</taxon>
        <taxon>Metazoa</taxon>
        <taxon>Chordata</taxon>
        <taxon>Craniata</taxon>
        <taxon>Vertebrata</taxon>
        <taxon>Euteleostomi</taxon>
        <taxon>Actinopterygii</taxon>
        <taxon>Neopterygii</taxon>
        <taxon>Teleostei</taxon>
        <taxon>Anguilliformes</taxon>
        <taxon>Anguillidae</taxon>
        <taxon>Anguilla</taxon>
    </lineage>
</organism>
<proteinExistence type="predicted"/>
<reference evidence="1" key="2">
    <citation type="journal article" date="2015" name="Fish Shellfish Immunol.">
        <title>Early steps in the European eel (Anguilla anguilla)-Vibrio vulnificus interaction in the gills: Role of the RtxA13 toxin.</title>
        <authorList>
            <person name="Callol A."/>
            <person name="Pajuelo D."/>
            <person name="Ebbesson L."/>
            <person name="Teles M."/>
            <person name="MacKenzie S."/>
            <person name="Amaro C."/>
        </authorList>
    </citation>
    <scope>NUCLEOTIDE SEQUENCE</scope>
</reference>
<sequence length="15" mass="1688">MVFVTLLLNLARPNS</sequence>
<dbReference type="EMBL" id="GBXM01067105">
    <property type="protein sequence ID" value="JAH41472.1"/>
    <property type="molecule type" value="Transcribed_RNA"/>
</dbReference>
<reference evidence="1" key="1">
    <citation type="submission" date="2014-11" db="EMBL/GenBank/DDBJ databases">
        <authorList>
            <person name="Amaro Gonzalez C."/>
        </authorList>
    </citation>
    <scope>NUCLEOTIDE SEQUENCE</scope>
</reference>